<evidence type="ECO:0000256" key="3">
    <source>
        <dbReference type="ARBA" id="ARBA00022448"/>
    </source>
</evidence>
<evidence type="ECO:0000256" key="9">
    <source>
        <dbReference type="SAM" id="SignalP"/>
    </source>
</evidence>
<evidence type="ECO:0000313" key="11">
    <source>
        <dbReference type="EMBL" id="KLV26733.1"/>
    </source>
</evidence>
<dbReference type="SUPFAM" id="SSF53850">
    <property type="entry name" value="Periplasmic binding protein-like II"/>
    <property type="match status" value="1"/>
</dbReference>
<evidence type="ECO:0000256" key="8">
    <source>
        <dbReference type="ARBA" id="ARBA00070228"/>
    </source>
</evidence>
<dbReference type="GO" id="GO:0016020">
    <property type="term" value="C:membrane"/>
    <property type="evidence" value="ECO:0007669"/>
    <property type="project" value="InterPro"/>
</dbReference>
<comment type="caution">
    <text evidence="11">The sequence shown here is derived from an EMBL/GenBank/DDBJ whole genome shotgun (WGS) entry which is preliminary data.</text>
</comment>
<evidence type="ECO:0000256" key="5">
    <source>
        <dbReference type="ARBA" id="ARBA00023139"/>
    </source>
</evidence>
<keyword evidence="3" id="KW-0813">Transport</keyword>
<dbReference type="Gene3D" id="3.40.190.10">
    <property type="entry name" value="Periplasmic binding protein-like II"/>
    <property type="match status" value="2"/>
</dbReference>
<dbReference type="FunFam" id="3.40.190.10:FF:000050">
    <property type="entry name" value="Sulfonate ABC transporter substrate-binding protein"/>
    <property type="match status" value="1"/>
</dbReference>
<proteinExistence type="inferred from homology"/>
<evidence type="ECO:0000256" key="2">
    <source>
        <dbReference type="ARBA" id="ARBA00010742"/>
    </source>
</evidence>
<dbReference type="InterPro" id="IPR015168">
    <property type="entry name" value="SsuA/THI5"/>
</dbReference>
<dbReference type="AlphaFoldDB" id="A0A0J1ILG8"/>
<organism evidence="11 12">
    <name type="scientific">Niallia circulans</name>
    <name type="common">Bacillus circulans</name>
    <dbReference type="NCBI Taxonomy" id="1397"/>
    <lineage>
        <taxon>Bacteria</taxon>
        <taxon>Bacillati</taxon>
        <taxon>Bacillota</taxon>
        <taxon>Bacilli</taxon>
        <taxon>Bacillales</taxon>
        <taxon>Bacillaceae</taxon>
        <taxon>Niallia</taxon>
    </lineage>
</organism>
<keyword evidence="4 9" id="KW-0732">Signal</keyword>
<sequence length="331" mass="36385">MKKFSLFIVAAFTAIVLAACGDTASTDSNTSVDKDKEVITIGYQKGNTLNILKEHGNLDKALSDAGYRVEWKVFPTGTVLLEALNTDNIDFGHASDGNAVFMQAGGHPLHYVASESPYPEGVALIVKEDSSIQTVEDLKGKTIGVTQGGNQHYLLLVALEKAGIALDDVTIKFYKDAAEGLAAFTKGEFDVYGTWDPYLAIVENKVNTRTVINGKDLTENRTFYFATEKLLKEKPEVTKIILEELQKADQWANENKDEVAKILASELGLEEAPLQKANERRTFGVEKINEDIINSQQKLADTFYAAELLKKDISIKDAVTMDDSIIPTNIK</sequence>
<keyword evidence="5" id="KW-0564">Palmitate</keyword>
<comment type="function">
    <text evidence="7">Part of a binding-protein-dependent transport system for aliphatic sulfonates. Putative binding protein.</text>
</comment>
<dbReference type="PATRIC" id="fig|1397.4.peg.5123"/>
<feature type="domain" description="Solute-binding protein family 3/N-terminal" evidence="10">
    <location>
        <begin position="38"/>
        <end position="255"/>
    </location>
</feature>
<dbReference type="PROSITE" id="PS51257">
    <property type="entry name" value="PROKAR_LIPOPROTEIN"/>
    <property type="match status" value="1"/>
</dbReference>
<evidence type="ECO:0000259" key="10">
    <source>
        <dbReference type="SMART" id="SM00062"/>
    </source>
</evidence>
<dbReference type="Pfam" id="PF09084">
    <property type="entry name" value="NMT1"/>
    <property type="match status" value="1"/>
</dbReference>
<dbReference type="GO" id="GO:0042626">
    <property type="term" value="F:ATPase-coupled transmembrane transporter activity"/>
    <property type="evidence" value="ECO:0007669"/>
    <property type="project" value="InterPro"/>
</dbReference>
<gene>
    <name evidence="11" type="ORF">ABW02_09305</name>
</gene>
<feature type="chain" id="PRO_5039265916" description="Putative aliphatic sulfonates-binding protein" evidence="9">
    <location>
        <begin position="19"/>
        <end position="331"/>
    </location>
</feature>
<evidence type="ECO:0000256" key="4">
    <source>
        <dbReference type="ARBA" id="ARBA00022729"/>
    </source>
</evidence>
<name>A0A0J1ILG8_NIACI</name>
<evidence type="ECO:0000256" key="7">
    <source>
        <dbReference type="ARBA" id="ARBA00055538"/>
    </source>
</evidence>
<dbReference type="Proteomes" id="UP000036045">
    <property type="component" value="Unassembled WGS sequence"/>
</dbReference>
<dbReference type="EMBL" id="LDPH01000007">
    <property type="protein sequence ID" value="KLV26733.1"/>
    <property type="molecule type" value="Genomic_DNA"/>
</dbReference>
<comment type="subcellular location">
    <subcellularLocation>
        <location evidence="1">Periplasm</location>
    </subcellularLocation>
</comment>
<feature type="signal peptide" evidence="9">
    <location>
        <begin position="1"/>
        <end position="18"/>
    </location>
</feature>
<keyword evidence="12" id="KW-1185">Reference proteome</keyword>
<reference evidence="11 12" key="1">
    <citation type="submission" date="2015-05" db="EMBL/GenBank/DDBJ databases">
        <title>Whole genome sequence and identification of bacterial endophytes from Costus igneus.</title>
        <authorList>
            <person name="Lee Y.P."/>
            <person name="Gan H.M."/>
            <person name="Eng W."/>
            <person name="Wheatley M.S."/>
            <person name="Caraballo A."/>
            <person name="Polter S."/>
            <person name="Savka M.A."/>
            <person name="Hudson A.O."/>
        </authorList>
    </citation>
    <scope>NUCLEOTIDE SEQUENCE [LARGE SCALE GENOMIC DNA]</scope>
    <source>
        <strain evidence="11 12">RIT379</strain>
    </source>
</reference>
<keyword evidence="6" id="KW-0449">Lipoprotein</keyword>
<dbReference type="NCBIfam" id="TIGR01728">
    <property type="entry name" value="SsuA_fam"/>
    <property type="match status" value="1"/>
</dbReference>
<evidence type="ECO:0000256" key="6">
    <source>
        <dbReference type="ARBA" id="ARBA00023288"/>
    </source>
</evidence>
<dbReference type="RefSeq" id="WP_047941708.1">
    <property type="nucleotide sequence ID" value="NZ_JARTLH010000011.1"/>
</dbReference>
<dbReference type="GO" id="GO:0042597">
    <property type="term" value="C:periplasmic space"/>
    <property type="evidence" value="ECO:0007669"/>
    <property type="project" value="UniProtKB-SubCell"/>
</dbReference>
<dbReference type="InterPro" id="IPR010067">
    <property type="entry name" value="ABC_SsuA_sub-bd"/>
</dbReference>
<protein>
    <recommendedName>
        <fullName evidence="8">Putative aliphatic sulfonates-binding protein</fullName>
    </recommendedName>
</protein>
<dbReference type="OrthoDB" id="286202at2"/>
<dbReference type="PANTHER" id="PTHR30024:SF42">
    <property type="entry name" value="ALIPHATIC SULFONATES-BINDING PROTEIN-RELATED"/>
    <property type="match status" value="1"/>
</dbReference>
<accession>A0A0J1ILG8</accession>
<dbReference type="SMART" id="SM00062">
    <property type="entry name" value="PBPb"/>
    <property type="match status" value="1"/>
</dbReference>
<comment type="similarity">
    <text evidence="2">Belongs to the bacterial solute-binding protein SsuA/TauA family.</text>
</comment>
<dbReference type="PANTHER" id="PTHR30024">
    <property type="entry name" value="ALIPHATIC SULFONATES-BINDING PROTEIN-RELATED"/>
    <property type="match status" value="1"/>
</dbReference>
<evidence type="ECO:0000313" key="12">
    <source>
        <dbReference type="Proteomes" id="UP000036045"/>
    </source>
</evidence>
<evidence type="ECO:0000256" key="1">
    <source>
        <dbReference type="ARBA" id="ARBA00004418"/>
    </source>
</evidence>
<dbReference type="InterPro" id="IPR001638">
    <property type="entry name" value="Solute-binding_3/MltF_N"/>
</dbReference>